<dbReference type="GO" id="GO:0003723">
    <property type="term" value="F:RNA binding"/>
    <property type="evidence" value="ECO:0007669"/>
    <property type="project" value="UniProtKB-UniRule"/>
</dbReference>
<dbReference type="RefSeq" id="XP_505179.3">
    <property type="nucleotide sequence ID" value="XM_505179.3"/>
</dbReference>
<evidence type="ECO:0000313" key="11">
    <source>
        <dbReference type="Proteomes" id="UP000182444"/>
    </source>
</evidence>
<feature type="domain" description="Helicase ATP-binding" evidence="8">
    <location>
        <begin position="106"/>
        <end position="294"/>
    </location>
</feature>
<evidence type="ECO:0000313" key="10">
    <source>
        <dbReference type="EMBL" id="AOW06873.1"/>
    </source>
</evidence>
<evidence type="ECO:0000256" key="7">
    <source>
        <dbReference type="SAM" id="MobiDB-lite"/>
    </source>
</evidence>
<evidence type="ECO:0000256" key="6">
    <source>
        <dbReference type="RuleBase" id="RU365068"/>
    </source>
</evidence>
<dbReference type="InterPro" id="IPR001650">
    <property type="entry name" value="Helicase_C-like"/>
</dbReference>
<dbReference type="KEGG" id="yli:2908230"/>
<name>A0A1D8NMP0_YARLL</name>
<dbReference type="GO" id="GO:0005524">
    <property type="term" value="F:ATP binding"/>
    <property type="evidence" value="ECO:0007669"/>
    <property type="project" value="UniProtKB-UniRule"/>
</dbReference>
<proteinExistence type="inferred from homology"/>
<dbReference type="SMART" id="SM00490">
    <property type="entry name" value="HELICc"/>
    <property type="match status" value="1"/>
</dbReference>
<dbReference type="Pfam" id="PF00270">
    <property type="entry name" value="DEAD"/>
    <property type="match status" value="1"/>
</dbReference>
<accession>A0A1D8NMP0</accession>
<dbReference type="PROSITE" id="PS51192">
    <property type="entry name" value="HELICASE_ATP_BIND_1"/>
    <property type="match status" value="1"/>
</dbReference>
<keyword evidence="4 6" id="KW-0067">ATP-binding</keyword>
<dbReference type="GO" id="GO:0016787">
    <property type="term" value="F:hydrolase activity"/>
    <property type="evidence" value="ECO:0007669"/>
    <property type="project" value="UniProtKB-KW"/>
</dbReference>
<sequence length="710" mass="79295">MLAFRFSRQSLAKSRMGSLHQVRTMFDSTKLPASEFEQRYGRVPDHGETIWSDLVAEGVTAPEGKSHMTNLTFQALGDNKVLTADLSDSLNKMNFTNMSEVQARTVLPALKGEHMLVKAKTGTGKTAAFCIPALQRARDAKIIDGVQGLKSLVISPTRDLAQQTLAFLKQVTAKGPLKDLTVAEAVGGTSVRHLLNETVNDYDGGADFLVATPGRLLFLLKDPQAAEYFANIDSVILDEADTLLDQGFEADLCEIVRLISTYTKDPYQRNFYSATLDDRVKRFAIKNCQGRVRVVDAVGKESPAQDLVEQRFVKIEELGDMLTIMAQDMKRDAAETLPKEPFKAIVFCPTKRLTETNHAILKQLVYEQGDIFGCEARNVFSLHSDMSQNGRLRAAENFRNTPHSILVTSDVAARGMDFPNVTHVYHYGVTNQFEPYVHRMGRCGRNGATGVSTMYMMEHSKWYLTMLKRNKMLDNADKVKILEEEPEESVKENVAKATKAAFSSGKDKTPNGHDASRIASAVTSFMGYYNSCSPDMKPNDKPKQVFSSFVSLCRSLGMEGNLNFQSLDRSGMFSQNFGIDRRDISQLAIPRRDAVPQSISETLFGVDANDIDYNDTTSQADRLRAQRGGSRGGNRGGYNSRGGDRGGYNKRGGDRGGYNSRGGDRNNYRNDRGDRNYDRNDRNDRNNNRYNNRNDRNDRSGGNWGKREQY</sequence>
<feature type="compositionally biased region" description="Gly residues" evidence="7">
    <location>
        <begin position="629"/>
        <end position="660"/>
    </location>
</feature>
<dbReference type="Pfam" id="PF00271">
    <property type="entry name" value="Helicase_C"/>
    <property type="match status" value="1"/>
</dbReference>
<dbReference type="GO" id="GO:0003724">
    <property type="term" value="F:RNA helicase activity"/>
    <property type="evidence" value="ECO:0007669"/>
    <property type="project" value="UniProtKB-EC"/>
</dbReference>
<dbReference type="AlphaFoldDB" id="A0A1D8NMP0"/>
<gene>
    <name evidence="10" type="ORF">YALI1_F12330g</name>
</gene>
<evidence type="ECO:0000256" key="4">
    <source>
        <dbReference type="ARBA" id="ARBA00022840"/>
    </source>
</evidence>
<dbReference type="InterPro" id="IPR014001">
    <property type="entry name" value="Helicase_ATP-bd"/>
</dbReference>
<comment type="domain">
    <text evidence="6">The Q motif is unique to and characteristic of the DEAD box family of RNA helicases and controls ATP binding and hydrolysis.</text>
</comment>
<keyword evidence="5 6" id="KW-0694">RNA-binding</keyword>
<reference evidence="10 11" key="1">
    <citation type="journal article" date="2016" name="PLoS ONE">
        <title>Sequence Assembly of Yarrowia lipolytica Strain W29/CLIB89 Shows Transposable Element Diversity.</title>
        <authorList>
            <person name="Magnan C."/>
            <person name="Yu J."/>
            <person name="Chang I."/>
            <person name="Jahn E."/>
            <person name="Kanomata Y."/>
            <person name="Wu J."/>
            <person name="Zeller M."/>
            <person name="Oakes M."/>
            <person name="Baldi P."/>
            <person name="Sandmeyer S."/>
        </authorList>
    </citation>
    <scope>NUCLEOTIDE SEQUENCE [LARGE SCALE GENOMIC DNA]</scope>
    <source>
        <strain evidence="11">CLIB89(W29)</strain>
    </source>
</reference>
<feature type="region of interest" description="Disordered" evidence="7">
    <location>
        <begin position="609"/>
        <end position="710"/>
    </location>
</feature>
<comment type="function">
    <text evidence="6">RNA helicase.</text>
</comment>
<keyword evidence="2 6" id="KW-0378">Hydrolase</keyword>
<dbReference type="Proteomes" id="UP000182444">
    <property type="component" value="Chromosome 1F"/>
</dbReference>
<dbReference type="PROSITE" id="PS51194">
    <property type="entry name" value="HELICASE_CTER"/>
    <property type="match status" value="1"/>
</dbReference>
<dbReference type="GeneID" id="2908230"/>
<organism evidence="10 11">
    <name type="scientific">Yarrowia lipolytica</name>
    <name type="common">Candida lipolytica</name>
    <dbReference type="NCBI Taxonomy" id="4952"/>
    <lineage>
        <taxon>Eukaryota</taxon>
        <taxon>Fungi</taxon>
        <taxon>Dikarya</taxon>
        <taxon>Ascomycota</taxon>
        <taxon>Saccharomycotina</taxon>
        <taxon>Dipodascomycetes</taxon>
        <taxon>Dipodascales</taxon>
        <taxon>Dipodascales incertae sedis</taxon>
        <taxon>Yarrowia</taxon>
    </lineage>
</organism>
<protein>
    <recommendedName>
        <fullName evidence="6">ATP-dependent RNA helicase</fullName>
        <ecNumber evidence="6">3.6.4.13</ecNumber>
    </recommendedName>
</protein>
<dbReference type="CDD" id="cd18787">
    <property type="entry name" value="SF2_C_DEAD"/>
    <property type="match status" value="1"/>
</dbReference>
<dbReference type="eggNOG" id="KOG0342">
    <property type="taxonomic scope" value="Eukaryota"/>
</dbReference>
<keyword evidence="3 6" id="KW-0347">Helicase</keyword>
<dbReference type="SUPFAM" id="SSF52540">
    <property type="entry name" value="P-loop containing nucleoside triphosphate hydrolases"/>
    <property type="match status" value="1"/>
</dbReference>
<dbReference type="InterPro" id="IPR011545">
    <property type="entry name" value="DEAD/DEAH_box_helicase_dom"/>
</dbReference>
<evidence type="ECO:0000259" key="8">
    <source>
        <dbReference type="PROSITE" id="PS51192"/>
    </source>
</evidence>
<dbReference type="PANTHER" id="PTHR24031">
    <property type="entry name" value="RNA HELICASE"/>
    <property type="match status" value="1"/>
</dbReference>
<feature type="compositionally biased region" description="Basic and acidic residues" evidence="7">
    <location>
        <begin position="662"/>
        <end position="710"/>
    </location>
</feature>
<evidence type="ECO:0000259" key="9">
    <source>
        <dbReference type="PROSITE" id="PS51194"/>
    </source>
</evidence>
<dbReference type="Gene3D" id="3.40.50.300">
    <property type="entry name" value="P-loop containing nucleotide triphosphate hydrolases"/>
    <property type="match status" value="2"/>
</dbReference>
<dbReference type="InterPro" id="IPR027417">
    <property type="entry name" value="P-loop_NTPase"/>
</dbReference>
<evidence type="ECO:0000256" key="1">
    <source>
        <dbReference type="ARBA" id="ARBA00022741"/>
    </source>
</evidence>
<comment type="similarity">
    <text evidence="6">Belongs to the DEAD box helicase family.</text>
</comment>
<keyword evidence="1 6" id="KW-0547">Nucleotide-binding</keyword>
<dbReference type="EMBL" id="CP017558">
    <property type="protein sequence ID" value="AOW06873.1"/>
    <property type="molecule type" value="Genomic_DNA"/>
</dbReference>
<dbReference type="SMART" id="SM00487">
    <property type="entry name" value="DEXDc"/>
    <property type="match status" value="1"/>
</dbReference>
<dbReference type="VEuPathDB" id="FungiDB:YALI0_F08833g"/>
<dbReference type="VEuPathDB" id="FungiDB:YALI1_F12330g"/>
<evidence type="ECO:0000256" key="5">
    <source>
        <dbReference type="ARBA" id="ARBA00022884"/>
    </source>
</evidence>
<comment type="catalytic activity">
    <reaction evidence="6">
        <text>ATP + H2O = ADP + phosphate + H(+)</text>
        <dbReference type="Rhea" id="RHEA:13065"/>
        <dbReference type="ChEBI" id="CHEBI:15377"/>
        <dbReference type="ChEBI" id="CHEBI:15378"/>
        <dbReference type="ChEBI" id="CHEBI:30616"/>
        <dbReference type="ChEBI" id="CHEBI:43474"/>
        <dbReference type="ChEBI" id="CHEBI:456216"/>
        <dbReference type="EC" id="3.6.4.13"/>
    </reaction>
</comment>
<dbReference type="EC" id="3.6.4.13" evidence="6"/>
<evidence type="ECO:0000256" key="2">
    <source>
        <dbReference type="ARBA" id="ARBA00022801"/>
    </source>
</evidence>
<feature type="domain" description="Helicase C-terminal" evidence="9">
    <location>
        <begin position="329"/>
        <end position="487"/>
    </location>
</feature>
<evidence type="ECO:0000256" key="3">
    <source>
        <dbReference type="ARBA" id="ARBA00022806"/>
    </source>
</evidence>